<protein>
    <recommendedName>
        <fullName evidence="1">Immunoglobulin V-set domain-containing protein</fullName>
    </recommendedName>
</protein>
<evidence type="ECO:0000313" key="2">
    <source>
        <dbReference type="Ensembl" id="ENSCPBP00000010615.1"/>
    </source>
</evidence>
<sequence>VQKMFYLDCSQKNVLLWASNYNTNIPSETHTMLIPSLSCLEAKEFFPLSFALLALRYATSNGKYSSKVDLTANNFSLTISNVQRNDSGIYYCGLSASVYVQPNFGTGTRLIVTGEFPMGQNNDIAMLAGAVKNLSSFFARLGNSVITLSAEMQPLITHPYNCRFVCFIHQGELCKDRRKYQ</sequence>
<reference evidence="2" key="2">
    <citation type="submission" date="2025-09" db="UniProtKB">
        <authorList>
            <consortium name="Ensembl"/>
        </authorList>
    </citation>
    <scope>IDENTIFICATION</scope>
</reference>
<dbReference type="AlphaFoldDB" id="A0A8C3FKS6"/>
<proteinExistence type="predicted"/>
<dbReference type="GeneTree" id="ENSGT01000000215168"/>
<name>A0A8C3FKS6_CHRPI</name>
<keyword evidence="3" id="KW-1185">Reference proteome</keyword>
<evidence type="ECO:0000259" key="1">
    <source>
        <dbReference type="Pfam" id="PF07686"/>
    </source>
</evidence>
<accession>A0A8C3FKS6</accession>
<reference evidence="2" key="1">
    <citation type="submission" date="2025-08" db="UniProtKB">
        <authorList>
            <consortium name="Ensembl"/>
        </authorList>
    </citation>
    <scope>IDENTIFICATION</scope>
</reference>
<dbReference type="InterPro" id="IPR013106">
    <property type="entry name" value="Ig_V-set"/>
</dbReference>
<dbReference type="Gene3D" id="2.60.40.10">
    <property type="entry name" value="Immunoglobulins"/>
    <property type="match status" value="1"/>
</dbReference>
<dbReference type="Proteomes" id="UP000694380">
    <property type="component" value="Unplaced"/>
</dbReference>
<dbReference type="InterPro" id="IPR036179">
    <property type="entry name" value="Ig-like_dom_sf"/>
</dbReference>
<dbReference type="CDD" id="cd00099">
    <property type="entry name" value="IgV"/>
    <property type="match status" value="1"/>
</dbReference>
<evidence type="ECO:0000313" key="3">
    <source>
        <dbReference type="Proteomes" id="UP000694380"/>
    </source>
</evidence>
<dbReference type="Pfam" id="PF07686">
    <property type="entry name" value="V-set"/>
    <property type="match status" value="1"/>
</dbReference>
<dbReference type="InterPro" id="IPR013783">
    <property type="entry name" value="Ig-like_fold"/>
</dbReference>
<organism evidence="2 3">
    <name type="scientific">Chrysemys picta bellii</name>
    <name type="common">Western painted turtle</name>
    <name type="synonym">Emys bellii</name>
    <dbReference type="NCBI Taxonomy" id="8478"/>
    <lineage>
        <taxon>Eukaryota</taxon>
        <taxon>Metazoa</taxon>
        <taxon>Chordata</taxon>
        <taxon>Craniata</taxon>
        <taxon>Vertebrata</taxon>
        <taxon>Euteleostomi</taxon>
        <taxon>Archelosauria</taxon>
        <taxon>Testudinata</taxon>
        <taxon>Testudines</taxon>
        <taxon>Cryptodira</taxon>
        <taxon>Durocryptodira</taxon>
        <taxon>Testudinoidea</taxon>
        <taxon>Emydidae</taxon>
        <taxon>Chrysemys</taxon>
    </lineage>
</organism>
<dbReference type="Ensembl" id="ENSCPBT00000012736.1">
    <property type="protein sequence ID" value="ENSCPBP00000010615.1"/>
    <property type="gene ID" value="ENSCPBG00000008136.1"/>
</dbReference>
<dbReference type="SUPFAM" id="SSF48726">
    <property type="entry name" value="Immunoglobulin"/>
    <property type="match status" value="1"/>
</dbReference>
<feature type="domain" description="Immunoglobulin V-set" evidence="1">
    <location>
        <begin position="62"/>
        <end position="113"/>
    </location>
</feature>